<reference evidence="1 2" key="1">
    <citation type="submission" date="2012-12" db="EMBL/GenBank/DDBJ databases">
        <title>Novel taxa of Listeriaceae from agricultural environments in the United States.</title>
        <authorList>
            <person name="den Bakker H.C."/>
            <person name="Allred A."/>
            <person name="Warchocki S."/>
            <person name="Wright E.M."/>
            <person name="Burrell A."/>
            <person name="Nightingale K.K."/>
            <person name="Kephart D."/>
            <person name="Wiedmann M."/>
        </authorList>
    </citation>
    <scope>NUCLEOTIDE SEQUENCE [LARGE SCALE GENOMIC DNA]</scope>
    <source>
        <strain evidence="1 2">FSL S10-1203</strain>
    </source>
</reference>
<proteinExistence type="predicted"/>
<comment type="caution">
    <text evidence="1">The sequence shown here is derived from an EMBL/GenBank/DDBJ whole genome shotgun (WGS) entry which is preliminary data.</text>
</comment>
<evidence type="ECO:0000313" key="2">
    <source>
        <dbReference type="Proteomes" id="UP000019241"/>
    </source>
</evidence>
<dbReference type="AlphaFoldDB" id="W7D2S3"/>
<protein>
    <submittedName>
        <fullName evidence="1">Uncharacterized protein</fullName>
    </submittedName>
</protein>
<dbReference type="RefSeq" id="WP_036065584.1">
    <property type="nucleotide sequence ID" value="NZ_AODM01000096.1"/>
</dbReference>
<organism evidence="1 2">
    <name type="scientific">Listeria fleischmannii FSL S10-1203</name>
    <dbReference type="NCBI Taxonomy" id="1265822"/>
    <lineage>
        <taxon>Bacteria</taxon>
        <taxon>Bacillati</taxon>
        <taxon>Bacillota</taxon>
        <taxon>Bacilli</taxon>
        <taxon>Bacillales</taxon>
        <taxon>Listeriaceae</taxon>
        <taxon>Listeria</taxon>
    </lineage>
</organism>
<accession>W7D2S3</accession>
<name>W7D2S3_9LIST</name>
<sequence>MDMHGHEVEIRITVSGTEVDWSCNGEQGKVVYYLSEVLGKVLKKYELSEDNQFEMLINVSEIIRYALKGEEDE</sequence>
<gene>
    <name evidence="1" type="ORF">MCOL2_20518</name>
</gene>
<dbReference type="Proteomes" id="UP000019241">
    <property type="component" value="Unassembled WGS sequence"/>
</dbReference>
<evidence type="ECO:0000313" key="1">
    <source>
        <dbReference type="EMBL" id="EUJ43492.1"/>
    </source>
</evidence>
<dbReference type="EMBL" id="AODM01000096">
    <property type="protein sequence ID" value="EUJ43492.1"/>
    <property type="molecule type" value="Genomic_DNA"/>
</dbReference>